<accession>A0ABQ3ED69</accession>
<sequence length="77" mass="8528">MSNDISGLTTDEKKSLLTKLEKARFSGAARVKFRDYDVEYKSDAEMVKAISDLKQSIGAADGKRPRSVIRTNFSNGL</sequence>
<dbReference type="EMBL" id="BMXE01000004">
    <property type="protein sequence ID" value="GHB34034.1"/>
    <property type="molecule type" value="Genomic_DNA"/>
</dbReference>
<reference evidence="2" key="1">
    <citation type="journal article" date="2019" name="Int. J. Syst. Evol. Microbiol.">
        <title>The Global Catalogue of Microorganisms (GCM) 10K type strain sequencing project: providing services to taxonomists for standard genome sequencing and annotation.</title>
        <authorList>
            <consortium name="The Broad Institute Genomics Platform"/>
            <consortium name="The Broad Institute Genome Sequencing Center for Infectious Disease"/>
            <person name="Wu L."/>
            <person name="Ma J."/>
        </authorList>
    </citation>
    <scope>NUCLEOTIDE SEQUENCE [LARGE SCALE GENOMIC DNA]</scope>
    <source>
        <strain evidence="2">KCTC 12861</strain>
    </source>
</reference>
<dbReference type="RefSeq" id="WP_189437024.1">
    <property type="nucleotide sequence ID" value="NZ_BMXE01000004.1"/>
</dbReference>
<name>A0ABQ3ED69_9HYPH</name>
<keyword evidence="2" id="KW-1185">Reference proteome</keyword>
<evidence type="ECO:0000313" key="1">
    <source>
        <dbReference type="EMBL" id="GHB34034.1"/>
    </source>
</evidence>
<protein>
    <submittedName>
        <fullName evidence="1">Uncharacterized protein</fullName>
    </submittedName>
</protein>
<comment type="caution">
    <text evidence="1">The sequence shown here is derived from an EMBL/GenBank/DDBJ whole genome shotgun (WGS) entry which is preliminary data.</text>
</comment>
<evidence type="ECO:0000313" key="2">
    <source>
        <dbReference type="Proteomes" id="UP000637980"/>
    </source>
</evidence>
<dbReference type="Proteomes" id="UP000637980">
    <property type="component" value="Unassembled WGS sequence"/>
</dbReference>
<organism evidence="1 2">
    <name type="scientific">Pseudovibrio japonicus</name>
    <dbReference type="NCBI Taxonomy" id="366534"/>
    <lineage>
        <taxon>Bacteria</taxon>
        <taxon>Pseudomonadati</taxon>
        <taxon>Pseudomonadota</taxon>
        <taxon>Alphaproteobacteria</taxon>
        <taxon>Hyphomicrobiales</taxon>
        <taxon>Stappiaceae</taxon>
        <taxon>Pseudovibrio</taxon>
    </lineage>
</organism>
<dbReference type="NCBIfam" id="NF047331">
    <property type="entry name" value="phage_HTJ"/>
    <property type="match status" value="1"/>
</dbReference>
<proteinExistence type="predicted"/>
<gene>
    <name evidence="1" type="ORF">GCM10007094_23810</name>
</gene>